<dbReference type="InterPro" id="IPR010722">
    <property type="entry name" value="BATS_dom"/>
</dbReference>
<evidence type="ECO:0000256" key="9">
    <source>
        <dbReference type="ARBA" id="ARBA00022756"/>
    </source>
</evidence>
<proteinExistence type="inferred from homology"/>
<evidence type="ECO:0000256" key="4">
    <source>
        <dbReference type="ARBA" id="ARBA00022485"/>
    </source>
</evidence>
<dbReference type="AlphaFoldDB" id="A0A345DB12"/>
<feature type="binding site" evidence="13 14">
    <location>
        <position position="72"/>
    </location>
    <ligand>
        <name>[4Fe-4S] cluster</name>
        <dbReference type="ChEBI" id="CHEBI:49883"/>
        <note>4Fe-4S-S-AdoMet</note>
    </ligand>
</feature>
<evidence type="ECO:0000259" key="15">
    <source>
        <dbReference type="PROSITE" id="PS51918"/>
    </source>
</evidence>
<dbReference type="OrthoDB" id="9786826at2"/>
<dbReference type="InterPro" id="IPR006638">
    <property type="entry name" value="Elp3/MiaA/NifB-like_rSAM"/>
</dbReference>
<dbReference type="Proteomes" id="UP000252182">
    <property type="component" value="Chromosome"/>
</dbReference>
<dbReference type="SUPFAM" id="SSF102114">
    <property type="entry name" value="Radical SAM enzymes"/>
    <property type="match status" value="1"/>
</dbReference>
<evidence type="ECO:0000256" key="6">
    <source>
        <dbReference type="ARBA" id="ARBA00022691"/>
    </source>
</evidence>
<protein>
    <recommendedName>
        <fullName evidence="3 13">Biotin synthase</fullName>
        <ecNumber evidence="3 13">2.8.1.6</ecNumber>
    </recommendedName>
</protein>
<dbReference type="InterPro" id="IPR058240">
    <property type="entry name" value="rSAM_sf"/>
</dbReference>
<keyword evidence="4 13" id="KW-0004">4Fe-4S</keyword>
<feature type="binding site" evidence="13 14">
    <location>
        <position position="272"/>
    </location>
    <ligand>
        <name>[2Fe-2S] cluster</name>
        <dbReference type="ChEBI" id="CHEBI:190135"/>
    </ligand>
</feature>
<comment type="pathway">
    <text evidence="1 13">Cofactor biosynthesis; biotin biosynthesis; biotin from 7,8-diaminononanoate: step 2/2.</text>
</comment>
<dbReference type="EMBL" id="CP031124">
    <property type="protein sequence ID" value="AXF85550.1"/>
    <property type="molecule type" value="Genomic_DNA"/>
</dbReference>
<dbReference type="SFLD" id="SFLDG01278">
    <property type="entry name" value="biotin_synthase_like"/>
    <property type="match status" value="1"/>
</dbReference>
<keyword evidence="6 13" id="KW-0949">S-adenosyl-L-methionine</keyword>
<dbReference type="SFLD" id="SFLDG01060">
    <property type="entry name" value="BATS_domain_containing"/>
    <property type="match status" value="1"/>
</dbReference>
<evidence type="ECO:0000313" key="17">
    <source>
        <dbReference type="Proteomes" id="UP000252182"/>
    </source>
</evidence>
<dbReference type="HAMAP" id="MF_01694">
    <property type="entry name" value="BioB"/>
    <property type="match status" value="1"/>
</dbReference>
<dbReference type="SFLD" id="SFLDS00029">
    <property type="entry name" value="Radical_SAM"/>
    <property type="match status" value="1"/>
</dbReference>
<dbReference type="GO" id="GO:0004076">
    <property type="term" value="F:biotin synthase activity"/>
    <property type="evidence" value="ECO:0007669"/>
    <property type="project" value="UniProtKB-UniRule"/>
</dbReference>
<dbReference type="GO" id="GO:0051537">
    <property type="term" value="F:2 iron, 2 sulfur cluster binding"/>
    <property type="evidence" value="ECO:0007669"/>
    <property type="project" value="UniProtKB-KW"/>
</dbReference>
<evidence type="ECO:0000256" key="8">
    <source>
        <dbReference type="ARBA" id="ARBA00022723"/>
    </source>
</evidence>
<feature type="binding site" evidence="13 14">
    <location>
        <position position="69"/>
    </location>
    <ligand>
        <name>[4Fe-4S] cluster</name>
        <dbReference type="ChEBI" id="CHEBI:49883"/>
        <note>4Fe-4S-S-AdoMet</note>
    </ligand>
</feature>
<dbReference type="SMART" id="SM00876">
    <property type="entry name" value="BATS"/>
    <property type="match status" value="1"/>
</dbReference>
<dbReference type="SFLD" id="SFLDF00272">
    <property type="entry name" value="biotin_synthase"/>
    <property type="match status" value="1"/>
</dbReference>
<reference evidence="17" key="1">
    <citation type="submission" date="2018-07" db="EMBL/GenBank/DDBJ databases">
        <authorList>
            <person name="Kim H."/>
        </authorList>
    </citation>
    <scope>NUCLEOTIDE SEQUENCE [LARGE SCALE GENOMIC DNA]</scope>
    <source>
        <strain evidence="17">F02</strain>
    </source>
</reference>
<dbReference type="PROSITE" id="PS51918">
    <property type="entry name" value="RADICAL_SAM"/>
    <property type="match status" value="1"/>
</dbReference>
<evidence type="ECO:0000256" key="1">
    <source>
        <dbReference type="ARBA" id="ARBA00004942"/>
    </source>
</evidence>
<keyword evidence="5 13" id="KW-0808">Transferase</keyword>
<keyword evidence="10 13" id="KW-0408">Iron</keyword>
<comment type="subunit">
    <text evidence="13">Homodimer.</text>
</comment>
<evidence type="ECO:0000256" key="7">
    <source>
        <dbReference type="ARBA" id="ARBA00022714"/>
    </source>
</evidence>
<organism evidence="16 17">
    <name type="scientific">Ephemeroptericola cinctiostellae</name>
    <dbReference type="NCBI Taxonomy" id="2268024"/>
    <lineage>
        <taxon>Bacteria</taxon>
        <taxon>Pseudomonadati</taxon>
        <taxon>Pseudomonadota</taxon>
        <taxon>Betaproteobacteria</taxon>
        <taxon>Burkholderiales</taxon>
        <taxon>Burkholderiaceae</taxon>
        <taxon>Ephemeroptericola</taxon>
    </lineage>
</organism>
<feature type="binding site" evidence="13 14">
    <location>
        <position position="200"/>
    </location>
    <ligand>
        <name>[2Fe-2S] cluster</name>
        <dbReference type="ChEBI" id="CHEBI:190135"/>
    </ligand>
</feature>
<comment type="cofactor">
    <cofactor evidence="13">
        <name>[2Fe-2S] cluster</name>
        <dbReference type="ChEBI" id="CHEBI:190135"/>
    </cofactor>
    <text evidence="13">Binds 1 [2Fe-2S] cluster. The cluster is coordinated with 3 cysteines and 1 arginine.</text>
</comment>
<feature type="binding site" evidence="13 14">
    <location>
        <position position="109"/>
    </location>
    <ligand>
        <name>[2Fe-2S] cluster</name>
        <dbReference type="ChEBI" id="CHEBI:190135"/>
    </ligand>
</feature>
<keyword evidence="17" id="KW-1185">Reference proteome</keyword>
<dbReference type="PANTHER" id="PTHR22976:SF2">
    <property type="entry name" value="BIOTIN SYNTHASE, MITOCHONDRIAL"/>
    <property type="match status" value="1"/>
</dbReference>
<evidence type="ECO:0000256" key="13">
    <source>
        <dbReference type="HAMAP-Rule" id="MF_01694"/>
    </source>
</evidence>
<dbReference type="Pfam" id="PF04055">
    <property type="entry name" value="Radical_SAM"/>
    <property type="match status" value="1"/>
</dbReference>
<feature type="binding site" evidence="13 14">
    <location>
        <position position="65"/>
    </location>
    <ligand>
        <name>[4Fe-4S] cluster</name>
        <dbReference type="ChEBI" id="CHEBI:49883"/>
        <note>4Fe-4S-S-AdoMet</note>
    </ligand>
</feature>
<dbReference type="Gene3D" id="3.20.20.70">
    <property type="entry name" value="Aldolase class I"/>
    <property type="match status" value="1"/>
</dbReference>
<evidence type="ECO:0000256" key="5">
    <source>
        <dbReference type="ARBA" id="ARBA00022679"/>
    </source>
</evidence>
<comment type="cofactor">
    <cofactor evidence="14">
        <name>[2Fe-2S] cluster</name>
        <dbReference type="ChEBI" id="CHEBI:190135"/>
    </cofactor>
    <text evidence="14">Binds 1 [2Fe-2S] cluster. The cluster is coordinated with 3 cysteines and 1 arginine.</text>
</comment>
<dbReference type="InterPro" id="IPR007197">
    <property type="entry name" value="rSAM"/>
</dbReference>
<evidence type="ECO:0000256" key="11">
    <source>
        <dbReference type="ARBA" id="ARBA00023014"/>
    </source>
</evidence>
<dbReference type="InterPro" id="IPR024177">
    <property type="entry name" value="Biotin_synthase"/>
</dbReference>
<keyword evidence="8 13" id="KW-0479">Metal-binding</keyword>
<dbReference type="NCBIfam" id="TIGR00433">
    <property type="entry name" value="bioB"/>
    <property type="match status" value="1"/>
</dbReference>
<comment type="catalytic activity">
    <reaction evidence="12 13">
        <text>(4R,5S)-dethiobiotin + (sulfur carrier)-SH + 2 reduced [2Fe-2S]-[ferredoxin] + 2 S-adenosyl-L-methionine = (sulfur carrier)-H + biotin + 2 5'-deoxyadenosine + 2 L-methionine + 2 oxidized [2Fe-2S]-[ferredoxin]</text>
        <dbReference type="Rhea" id="RHEA:22060"/>
        <dbReference type="Rhea" id="RHEA-COMP:10000"/>
        <dbReference type="Rhea" id="RHEA-COMP:10001"/>
        <dbReference type="Rhea" id="RHEA-COMP:14737"/>
        <dbReference type="Rhea" id="RHEA-COMP:14739"/>
        <dbReference type="ChEBI" id="CHEBI:17319"/>
        <dbReference type="ChEBI" id="CHEBI:29917"/>
        <dbReference type="ChEBI" id="CHEBI:33737"/>
        <dbReference type="ChEBI" id="CHEBI:33738"/>
        <dbReference type="ChEBI" id="CHEBI:57586"/>
        <dbReference type="ChEBI" id="CHEBI:57844"/>
        <dbReference type="ChEBI" id="CHEBI:59789"/>
        <dbReference type="ChEBI" id="CHEBI:64428"/>
        <dbReference type="ChEBI" id="CHEBI:149473"/>
        <dbReference type="EC" id="2.8.1.6"/>
    </reaction>
</comment>
<sequence length="324" mass="36010">MGHNEHPIHEHAQTMRHDWTQDEIAALYELPFMDLVYQAQTMHRQFIGTHTIEKAVLLNIKTGACPEDCGYCSQSAHYDTGLEREKLMPVDEVLIAAKNAKDAGAQRFCMGAAWRSPPASAMPALIEMIEGVNALGLETCMTLGMLKQEQAATLAEAGLDFYNHNIDTSPEYYDKVVTTRTFNDRIDTLNQARSAGLKLCTGGILGMGESRVDRISMLQILAHMSPHPESVPINRLVPIEGTPLADVDRIDDEEWIRTIAVARIIMPSTTLRLAAGRHELDWAAQNLCFMAGANSVFYGEKLLTTPNVTVDEDNRKVFQLKQVS</sequence>
<dbReference type="Pfam" id="PF06968">
    <property type="entry name" value="BATS"/>
    <property type="match status" value="1"/>
</dbReference>
<keyword evidence="9 13" id="KW-0093">Biotin biosynthesis</keyword>
<dbReference type="InterPro" id="IPR002684">
    <property type="entry name" value="Biotin_synth/BioAB"/>
</dbReference>
<dbReference type="KEGG" id="hyf:DTO96_101281"/>
<dbReference type="PANTHER" id="PTHR22976">
    <property type="entry name" value="BIOTIN SYNTHASE"/>
    <property type="match status" value="1"/>
</dbReference>
<evidence type="ECO:0000256" key="12">
    <source>
        <dbReference type="ARBA" id="ARBA00051157"/>
    </source>
</evidence>
<evidence type="ECO:0000256" key="2">
    <source>
        <dbReference type="ARBA" id="ARBA00010765"/>
    </source>
</evidence>
<feature type="domain" description="Radical SAM core" evidence="15">
    <location>
        <begin position="50"/>
        <end position="277"/>
    </location>
</feature>
<gene>
    <name evidence="13 16" type="primary">bioB</name>
    <name evidence="16" type="ORF">DTO96_101281</name>
</gene>
<dbReference type="CDD" id="cd01335">
    <property type="entry name" value="Radical_SAM"/>
    <property type="match status" value="1"/>
</dbReference>
<feature type="binding site" evidence="13 14">
    <location>
        <position position="140"/>
    </location>
    <ligand>
        <name>[2Fe-2S] cluster</name>
        <dbReference type="ChEBI" id="CHEBI:190135"/>
    </ligand>
</feature>
<dbReference type="InterPro" id="IPR013785">
    <property type="entry name" value="Aldolase_TIM"/>
</dbReference>
<name>A0A345DB12_9BURK</name>
<comment type="cofactor">
    <cofactor evidence="13 14">
        <name>[4Fe-4S] cluster</name>
        <dbReference type="ChEBI" id="CHEBI:49883"/>
    </cofactor>
    <text evidence="13 14">Binds 1 [4Fe-4S] cluster. The cluster is coordinated with 3 cysteines and an exchangeable S-adenosyl-L-methionine.</text>
</comment>
<keyword evidence="7 13" id="KW-0001">2Fe-2S</keyword>
<dbReference type="UniPathway" id="UPA00078">
    <property type="reaction ID" value="UER00162"/>
</dbReference>
<dbReference type="PIRSF" id="PIRSF001619">
    <property type="entry name" value="Biotin_synth"/>
    <property type="match status" value="1"/>
</dbReference>
<dbReference type="EC" id="2.8.1.6" evidence="3 13"/>
<accession>A0A345DB12</accession>
<comment type="similarity">
    <text evidence="2 13">Belongs to the radical SAM superfamily. Biotin synthase family.</text>
</comment>
<evidence type="ECO:0000256" key="14">
    <source>
        <dbReference type="PIRSR" id="PIRSR001619-1"/>
    </source>
</evidence>
<comment type="function">
    <text evidence="13">Catalyzes the conversion of dethiobiotin (DTB) to biotin by the insertion of a sulfur atom into dethiobiotin via a radical-based mechanism.</text>
</comment>
<evidence type="ECO:0000256" key="3">
    <source>
        <dbReference type="ARBA" id="ARBA00012236"/>
    </source>
</evidence>
<dbReference type="SMART" id="SM00729">
    <property type="entry name" value="Elp3"/>
    <property type="match status" value="1"/>
</dbReference>
<dbReference type="RefSeq" id="WP_114562737.1">
    <property type="nucleotide sequence ID" value="NZ_CP031124.1"/>
</dbReference>
<dbReference type="GO" id="GO:0051539">
    <property type="term" value="F:4 iron, 4 sulfur cluster binding"/>
    <property type="evidence" value="ECO:0007669"/>
    <property type="project" value="UniProtKB-KW"/>
</dbReference>
<evidence type="ECO:0000313" key="16">
    <source>
        <dbReference type="EMBL" id="AXF85550.1"/>
    </source>
</evidence>
<dbReference type="GO" id="GO:0009102">
    <property type="term" value="P:biotin biosynthetic process"/>
    <property type="evidence" value="ECO:0007669"/>
    <property type="project" value="UniProtKB-UniRule"/>
</dbReference>
<dbReference type="GO" id="GO:0005506">
    <property type="term" value="F:iron ion binding"/>
    <property type="evidence" value="ECO:0007669"/>
    <property type="project" value="UniProtKB-UniRule"/>
</dbReference>
<evidence type="ECO:0000256" key="10">
    <source>
        <dbReference type="ARBA" id="ARBA00023004"/>
    </source>
</evidence>
<keyword evidence="11 13" id="KW-0411">Iron-sulfur</keyword>